<dbReference type="AlphaFoldDB" id="A0A2I0K095"/>
<sequence length="211" mass="23328">MKLAYKAPFIINPNHFFILTLSQANISPKTSQAQPSPSLYVQPLSRPEPAKITGKLPGIPDATSVHPHFNNVPFPPTTLPSRAITFKGFLMTLTLPREEVVTVRGPIHRAQPPFHPFLLYRVHFSLPSFLSLFRACPGFGTFGTFHEHLDPSLRSPTSPILHRAVVGANVPSPIFPSCRCYHLWVPAIRSVQLSFATLKATSPTLSLVHRG</sequence>
<dbReference type="EMBL" id="PGOL01000992">
    <property type="protein sequence ID" value="PKI61994.1"/>
    <property type="molecule type" value="Genomic_DNA"/>
</dbReference>
<proteinExistence type="predicted"/>
<organism evidence="1 2">
    <name type="scientific">Punica granatum</name>
    <name type="common">Pomegranate</name>
    <dbReference type="NCBI Taxonomy" id="22663"/>
    <lineage>
        <taxon>Eukaryota</taxon>
        <taxon>Viridiplantae</taxon>
        <taxon>Streptophyta</taxon>
        <taxon>Embryophyta</taxon>
        <taxon>Tracheophyta</taxon>
        <taxon>Spermatophyta</taxon>
        <taxon>Magnoliopsida</taxon>
        <taxon>eudicotyledons</taxon>
        <taxon>Gunneridae</taxon>
        <taxon>Pentapetalae</taxon>
        <taxon>rosids</taxon>
        <taxon>malvids</taxon>
        <taxon>Myrtales</taxon>
        <taxon>Lythraceae</taxon>
        <taxon>Punica</taxon>
    </lineage>
</organism>
<gene>
    <name evidence="1" type="ORF">CRG98_017626</name>
</gene>
<keyword evidence="2" id="KW-1185">Reference proteome</keyword>
<evidence type="ECO:0000313" key="1">
    <source>
        <dbReference type="EMBL" id="PKI61994.1"/>
    </source>
</evidence>
<reference evidence="1 2" key="1">
    <citation type="submission" date="2017-11" db="EMBL/GenBank/DDBJ databases">
        <title>De-novo sequencing of pomegranate (Punica granatum L.) genome.</title>
        <authorList>
            <person name="Akparov Z."/>
            <person name="Amiraslanov A."/>
            <person name="Hajiyeva S."/>
            <person name="Abbasov M."/>
            <person name="Kaur K."/>
            <person name="Hamwieh A."/>
            <person name="Solovyev V."/>
            <person name="Salamov A."/>
            <person name="Braich B."/>
            <person name="Kosarev P."/>
            <person name="Mahmoud A."/>
            <person name="Hajiyev E."/>
            <person name="Babayeva S."/>
            <person name="Izzatullayeva V."/>
            <person name="Mammadov A."/>
            <person name="Mammadov A."/>
            <person name="Sharifova S."/>
            <person name="Ojaghi J."/>
            <person name="Eynullazada K."/>
            <person name="Bayramov B."/>
            <person name="Abdulazimova A."/>
            <person name="Shahmuradov I."/>
        </authorList>
    </citation>
    <scope>NUCLEOTIDE SEQUENCE [LARGE SCALE GENOMIC DNA]</scope>
    <source>
        <strain evidence="2">cv. AG2017</strain>
        <tissue evidence="1">Leaf</tissue>
    </source>
</reference>
<comment type="caution">
    <text evidence="1">The sequence shown here is derived from an EMBL/GenBank/DDBJ whole genome shotgun (WGS) entry which is preliminary data.</text>
</comment>
<dbReference type="Proteomes" id="UP000233551">
    <property type="component" value="Unassembled WGS sequence"/>
</dbReference>
<accession>A0A2I0K095</accession>
<evidence type="ECO:0000313" key="2">
    <source>
        <dbReference type="Proteomes" id="UP000233551"/>
    </source>
</evidence>
<protein>
    <submittedName>
        <fullName evidence="1">Uncharacterized protein</fullName>
    </submittedName>
</protein>
<name>A0A2I0K095_PUNGR</name>